<evidence type="ECO:0000256" key="10">
    <source>
        <dbReference type="ARBA" id="ARBA00023145"/>
    </source>
</evidence>
<evidence type="ECO:0000256" key="12">
    <source>
        <dbReference type="PIRSR" id="PIRSR601842-2"/>
    </source>
</evidence>
<dbReference type="SUPFAM" id="SSF55486">
    <property type="entry name" value="Metalloproteases ('zincins'), catalytic domain"/>
    <property type="match status" value="1"/>
</dbReference>
<feature type="domain" description="FTP" evidence="15">
    <location>
        <begin position="21"/>
        <end position="71"/>
    </location>
</feature>
<keyword evidence="3 13" id="KW-0964">Secreted</keyword>
<dbReference type="EC" id="3.4.24.-" evidence="13"/>
<comment type="cofactor">
    <cofactor evidence="12">
        <name>Zn(2+)</name>
        <dbReference type="ChEBI" id="CHEBI:29105"/>
    </cofactor>
    <text evidence="12">Binds 1 zinc ion per subunit.</text>
</comment>
<dbReference type="PANTHER" id="PTHR33478:SF1">
    <property type="entry name" value="EXTRACELLULAR METALLOPROTEINASE MEP"/>
    <property type="match status" value="1"/>
</dbReference>
<evidence type="ECO:0000259" key="15">
    <source>
        <dbReference type="Pfam" id="PF07504"/>
    </source>
</evidence>
<keyword evidence="10 13" id="KW-0865">Zymogen</keyword>
<evidence type="ECO:0000256" key="6">
    <source>
        <dbReference type="ARBA" id="ARBA00022729"/>
    </source>
</evidence>
<evidence type="ECO:0000256" key="11">
    <source>
        <dbReference type="PIRSR" id="PIRSR601842-1"/>
    </source>
</evidence>
<keyword evidence="4 13" id="KW-0645">Protease</keyword>
<dbReference type="OrthoDB" id="3227768at2759"/>
<comment type="subcellular location">
    <subcellularLocation>
        <location evidence="1 13">Secreted</location>
    </subcellularLocation>
</comment>
<dbReference type="AlphaFoldDB" id="A0A4P9Z4A1"/>
<evidence type="ECO:0000256" key="1">
    <source>
        <dbReference type="ARBA" id="ARBA00004613"/>
    </source>
</evidence>
<feature type="region of interest" description="Disordered" evidence="14">
    <location>
        <begin position="335"/>
        <end position="354"/>
    </location>
</feature>
<feature type="active site" evidence="11">
    <location>
        <position position="381"/>
    </location>
</feature>
<sequence length="581" mass="63942">MSPPLVAVEFLTSRLKIQADEIAVRNHHVTEMTGITHVYCKQTIGGFEVANGDIDVHVSKDGQVVAYGDSFFKSAAARHKLRRRADIWSSEQSGPIAEPKAAFATFATHIGQSPDAGRMAVVPVDSAASGTQQTYLIKGVPFVDRDVSAVRALIQTSEGTLAPAWEFKVHMPRNYFHAFVSADGKRLLSLVDWVASASYRVVKLGNNNPADTPRELVDNPADATASPAGWHDQGTRRFTTTIGNNVYAQENLNGTASWEMNRRPDGGSKLVFDYPYEASKPPADNMNASITNLFYMNNIMHDIFYHYGFTEATGNFQENNWGKGGRGGDAVKANAIDGDGTDNAEFETPPDGERPQMRMFAFTATKPSRDGDLENDIVSHEYGHGISNRLTGGPDNADCLPDGQAAGMGEGWSDFFAYWLEMKRADTPAKHVEMGKYVVGRNIRTYPYATDMKSNPLTFGQLLEPGWDEPHRMGEVWAVMLYDMYWNLVAKLGFSENRYVADPTKGNTLALKLVMDALKLQVCRPNFVNARDAILQAEQMLTGGKHRCDIWRAFAKRGLGEGAKAADSIVTSTKMPQNCNA</sequence>
<dbReference type="GO" id="GO:0004222">
    <property type="term" value="F:metalloendopeptidase activity"/>
    <property type="evidence" value="ECO:0007669"/>
    <property type="project" value="InterPro"/>
</dbReference>
<evidence type="ECO:0000256" key="2">
    <source>
        <dbReference type="ARBA" id="ARBA00006006"/>
    </source>
</evidence>
<keyword evidence="5 12" id="KW-0479">Metal-binding</keyword>
<evidence type="ECO:0000256" key="7">
    <source>
        <dbReference type="ARBA" id="ARBA00022801"/>
    </source>
</evidence>
<evidence type="ECO:0000256" key="9">
    <source>
        <dbReference type="ARBA" id="ARBA00023049"/>
    </source>
</evidence>
<feature type="binding site" evidence="12">
    <location>
        <position position="384"/>
    </location>
    <ligand>
        <name>Zn(2+)</name>
        <dbReference type="ChEBI" id="CHEBI:29105"/>
        <note>catalytic</note>
    </ligand>
</feature>
<keyword evidence="17" id="KW-1185">Reference proteome</keyword>
<dbReference type="Gene3D" id="1.10.390.10">
    <property type="entry name" value="Neutral Protease Domain 2"/>
    <property type="match status" value="1"/>
</dbReference>
<dbReference type="InterPro" id="IPR011096">
    <property type="entry name" value="FTP_domain"/>
</dbReference>
<feature type="binding site" evidence="12">
    <location>
        <position position="410"/>
    </location>
    <ligand>
        <name>Zn(2+)</name>
        <dbReference type="ChEBI" id="CHEBI:29105"/>
        <note>catalytic</note>
    </ligand>
</feature>
<accession>A0A4P9Z4A1</accession>
<dbReference type="GO" id="GO:0005615">
    <property type="term" value="C:extracellular space"/>
    <property type="evidence" value="ECO:0007669"/>
    <property type="project" value="InterPro"/>
</dbReference>
<keyword evidence="8 12" id="KW-0862">Zinc</keyword>
<dbReference type="Pfam" id="PF07504">
    <property type="entry name" value="FTP"/>
    <property type="match status" value="1"/>
</dbReference>
<dbReference type="Gene3D" id="3.10.170.10">
    <property type="match status" value="1"/>
</dbReference>
<dbReference type="GO" id="GO:0006508">
    <property type="term" value="P:proteolysis"/>
    <property type="evidence" value="ECO:0007669"/>
    <property type="project" value="UniProtKB-KW"/>
</dbReference>
<comment type="similarity">
    <text evidence="2 13">Belongs to the peptidase M36 family.</text>
</comment>
<evidence type="ECO:0000256" key="8">
    <source>
        <dbReference type="ARBA" id="ARBA00022833"/>
    </source>
</evidence>
<keyword evidence="6" id="KW-0732">Signal</keyword>
<evidence type="ECO:0000313" key="17">
    <source>
        <dbReference type="Proteomes" id="UP000278143"/>
    </source>
</evidence>
<gene>
    <name evidence="16" type="ORF">SYNPS1DRAFT_32467</name>
</gene>
<dbReference type="GO" id="GO:0008270">
    <property type="term" value="F:zinc ion binding"/>
    <property type="evidence" value="ECO:0007669"/>
    <property type="project" value="InterPro"/>
</dbReference>
<dbReference type="PRINTS" id="PR00999">
    <property type="entry name" value="FUNGALYSIN"/>
</dbReference>
<dbReference type="EMBL" id="KZ989215">
    <property type="protein sequence ID" value="RKP27393.1"/>
    <property type="molecule type" value="Genomic_DNA"/>
</dbReference>
<feature type="compositionally biased region" description="Acidic residues" evidence="14">
    <location>
        <begin position="339"/>
        <end position="350"/>
    </location>
</feature>
<evidence type="ECO:0000256" key="3">
    <source>
        <dbReference type="ARBA" id="ARBA00022525"/>
    </source>
</evidence>
<dbReference type="Proteomes" id="UP000278143">
    <property type="component" value="Unassembled WGS sequence"/>
</dbReference>
<dbReference type="PANTHER" id="PTHR33478">
    <property type="entry name" value="EXTRACELLULAR METALLOPROTEINASE MEP"/>
    <property type="match status" value="1"/>
</dbReference>
<dbReference type="InterPro" id="IPR050371">
    <property type="entry name" value="Fungal_virulence_M36"/>
</dbReference>
<feature type="binding site" evidence="12">
    <location>
        <position position="380"/>
    </location>
    <ligand>
        <name>Zn(2+)</name>
        <dbReference type="ChEBI" id="CHEBI:29105"/>
        <note>catalytic</note>
    </ligand>
</feature>
<keyword evidence="7 13" id="KW-0378">Hydrolase</keyword>
<dbReference type="InterPro" id="IPR001842">
    <property type="entry name" value="Peptidase_M36"/>
</dbReference>
<evidence type="ECO:0000256" key="5">
    <source>
        <dbReference type="ARBA" id="ARBA00022723"/>
    </source>
</evidence>
<evidence type="ECO:0000256" key="13">
    <source>
        <dbReference type="RuleBase" id="RU364017"/>
    </source>
</evidence>
<name>A0A4P9Z4A1_9FUNG</name>
<organism evidence="16 17">
    <name type="scientific">Syncephalis pseudoplumigaleata</name>
    <dbReference type="NCBI Taxonomy" id="1712513"/>
    <lineage>
        <taxon>Eukaryota</taxon>
        <taxon>Fungi</taxon>
        <taxon>Fungi incertae sedis</taxon>
        <taxon>Zoopagomycota</taxon>
        <taxon>Zoopagomycotina</taxon>
        <taxon>Zoopagomycetes</taxon>
        <taxon>Zoopagales</taxon>
        <taxon>Piptocephalidaceae</taxon>
        <taxon>Syncephalis</taxon>
    </lineage>
</organism>
<protein>
    <recommendedName>
        <fullName evidence="13">Extracellular metalloproteinase</fullName>
        <ecNumber evidence="13">3.4.24.-</ecNumber>
    </recommendedName>
    <alternativeName>
        <fullName evidence="13">Fungalysin</fullName>
    </alternativeName>
</protein>
<proteinExistence type="inferred from homology"/>
<dbReference type="InterPro" id="IPR027268">
    <property type="entry name" value="Peptidase_M4/M1_CTD_sf"/>
</dbReference>
<evidence type="ECO:0000313" key="16">
    <source>
        <dbReference type="EMBL" id="RKP27393.1"/>
    </source>
</evidence>
<dbReference type="Pfam" id="PF02128">
    <property type="entry name" value="Peptidase_M36"/>
    <property type="match status" value="1"/>
</dbReference>
<keyword evidence="9 13" id="KW-0482">Metalloprotease</keyword>
<reference evidence="17" key="1">
    <citation type="journal article" date="2018" name="Nat. Microbiol.">
        <title>Leveraging single-cell genomics to expand the fungal tree of life.</title>
        <authorList>
            <person name="Ahrendt S.R."/>
            <person name="Quandt C.A."/>
            <person name="Ciobanu D."/>
            <person name="Clum A."/>
            <person name="Salamov A."/>
            <person name="Andreopoulos B."/>
            <person name="Cheng J.F."/>
            <person name="Woyke T."/>
            <person name="Pelin A."/>
            <person name="Henrissat B."/>
            <person name="Reynolds N.K."/>
            <person name="Benny G.L."/>
            <person name="Smith M.E."/>
            <person name="James T.Y."/>
            <person name="Grigoriev I.V."/>
        </authorList>
    </citation>
    <scope>NUCLEOTIDE SEQUENCE [LARGE SCALE GENOMIC DNA]</scope>
    <source>
        <strain evidence="17">Benny S71-1</strain>
    </source>
</reference>
<evidence type="ECO:0000256" key="4">
    <source>
        <dbReference type="ARBA" id="ARBA00022670"/>
    </source>
</evidence>
<dbReference type="CDD" id="cd09596">
    <property type="entry name" value="M36"/>
    <property type="match status" value="1"/>
</dbReference>
<evidence type="ECO:0000256" key="14">
    <source>
        <dbReference type="SAM" id="MobiDB-lite"/>
    </source>
</evidence>